<dbReference type="InterPro" id="IPR005135">
    <property type="entry name" value="Endo/exonuclease/phosphatase"/>
</dbReference>
<dbReference type="InterPro" id="IPR050410">
    <property type="entry name" value="CCR4/nocturin_mRNA_transcr"/>
</dbReference>
<name>A0A5B7SZV0_9FLAO</name>
<dbReference type="OrthoDB" id="9793162at2"/>
<dbReference type="KEGG" id="asag:FGM00_10145"/>
<feature type="region of interest" description="Disordered" evidence="1">
    <location>
        <begin position="184"/>
        <end position="203"/>
    </location>
</feature>
<sequence>MSYNIKYDNESDTINNWNDRRLPMLALVKKHNPAFIGMQEVLLNQLEFLDAPLNDHKYIGVGRDDGKEKGEFSPIFYDTKKYALLKSNTFWLSESPDIIAIGWDAALERICSYGLFQDKTTKKRLWVFNTHFDHKGKKARRNSVKLILKRIKRLNTENLPVILMGDLNLTPEEGPIVRLQKKMDDGRRISKSPPSGPVGTFNGFNSNVPMDRRIDYIFLKGIAVQEYHHIDERRTNGKHISDHLPVLATITY</sequence>
<dbReference type="PANTHER" id="PTHR12121:SF36">
    <property type="entry name" value="ENDONUCLEASE_EXONUCLEASE_PHOSPHATASE DOMAIN-CONTAINING PROTEIN"/>
    <property type="match status" value="1"/>
</dbReference>
<protein>
    <submittedName>
        <fullName evidence="3">Endonuclease/exonuclease/phosphatase family protein</fullName>
    </submittedName>
</protein>
<dbReference type="EMBL" id="CP040710">
    <property type="protein sequence ID" value="QCX02344.1"/>
    <property type="molecule type" value="Genomic_DNA"/>
</dbReference>
<feature type="domain" description="Endonuclease/exonuclease/phosphatase" evidence="2">
    <location>
        <begin position="1"/>
        <end position="243"/>
    </location>
</feature>
<reference evidence="3 4" key="1">
    <citation type="submission" date="2019-05" db="EMBL/GenBank/DDBJ databases">
        <title>Genome sequencing of F202Z8.</title>
        <authorList>
            <person name="Kwon Y.M."/>
        </authorList>
    </citation>
    <scope>NUCLEOTIDE SEQUENCE [LARGE SCALE GENOMIC DNA]</scope>
    <source>
        <strain evidence="3 4">F202Z8</strain>
    </source>
</reference>
<dbReference type="SUPFAM" id="SSF56219">
    <property type="entry name" value="DNase I-like"/>
    <property type="match status" value="1"/>
</dbReference>
<accession>A0A5B7SZV0</accession>
<dbReference type="InterPro" id="IPR036691">
    <property type="entry name" value="Endo/exonu/phosph_ase_sf"/>
</dbReference>
<keyword evidence="4" id="KW-1185">Reference proteome</keyword>
<gene>
    <name evidence="3" type="ORF">FGM00_10145</name>
</gene>
<evidence type="ECO:0000259" key="2">
    <source>
        <dbReference type="Pfam" id="PF03372"/>
    </source>
</evidence>
<keyword evidence="3" id="KW-0540">Nuclease</keyword>
<evidence type="ECO:0000313" key="3">
    <source>
        <dbReference type="EMBL" id="QCX02344.1"/>
    </source>
</evidence>
<proteinExistence type="predicted"/>
<dbReference type="CDD" id="cd09083">
    <property type="entry name" value="EEP-1"/>
    <property type="match status" value="1"/>
</dbReference>
<dbReference type="Gene3D" id="3.60.10.10">
    <property type="entry name" value="Endonuclease/exonuclease/phosphatase"/>
    <property type="match status" value="1"/>
</dbReference>
<dbReference type="Pfam" id="PF03372">
    <property type="entry name" value="Exo_endo_phos"/>
    <property type="match status" value="1"/>
</dbReference>
<keyword evidence="3" id="KW-0378">Hydrolase</keyword>
<dbReference type="AlphaFoldDB" id="A0A5B7SZV0"/>
<organism evidence="3 4">
    <name type="scientific">Aggregatimonas sangjinii</name>
    <dbReference type="NCBI Taxonomy" id="2583587"/>
    <lineage>
        <taxon>Bacteria</taxon>
        <taxon>Pseudomonadati</taxon>
        <taxon>Bacteroidota</taxon>
        <taxon>Flavobacteriia</taxon>
        <taxon>Flavobacteriales</taxon>
        <taxon>Flavobacteriaceae</taxon>
        <taxon>Aggregatimonas</taxon>
    </lineage>
</organism>
<keyword evidence="3" id="KW-0255">Endonuclease</keyword>
<evidence type="ECO:0000313" key="4">
    <source>
        <dbReference type="Proteomes" id="UP000310017"/>
    </source>
</evidence>
<evidence type="ECO:0000256" key="1">
    <source>
        <dbReference type="SAM" id="MobiDB-lite"/>
    </source>
</evidence>
<keyword evidence="3" id="KW-0269">Exonuclease</keyword>
<dbReference type="GO" id="GO:0000175">
    <property type="term" value="F:3'-5'-RNA exonuclease activity"/>
    <property type="evidence" value="ECO:0007669"/>
    <property type="project" value="TreeGrafter"/>
</dbReference>
<dbReference type="GO" id="GO:0004519">
    <property type="term" value="F:endonuclease activity"/>
    <property type="evidence" value="ECO:0007669"/>
    <property type="project" value="UniProtKB-KW"/>
</dbReference>
<dbReference type="Proteomes" id="UP000310017">
    <property type="component" value="Chromosome"/>
</dbReference>
<dbReference type="PANTHER" id="PTHR12121">
    <property type="entry name" value="CARBON CATABOLITE REPRESSOR PROTEIN 4"/>
    <property type="match status" value="1"/>
</dbReference>